<sequence>ASNFSYVKCVSMTATIDERCAADHLTPIRDIFERMVTAFRQLYNPTEHLTLNEALEAFRGICGFVQYIPLKPAKYGMNKTAMFIKPHDITLRLAAPVFGTGRNLTTDNWYTSVPLTEDILKNKVSLVGTMKKNKPDIPPEMMLKKDREVYSFKFAFRKDMMAVILLSTMHHDASIDELTGHKQKPSVVTFYNGTKGGVDTAGKNCAATSCSSRTNRWTMSFHSRMDKEVCVIYIWNNEKDSLRSRRELLRSLGKELLREQLEIRLQIRTGIQELQKTIQTCASRLRIDVPLVPVHSDGGVPRDGRSRCALCAGKDERQIRTQNVPNQCATSTRDFQPTKIVWNKK</sequence>
<protein>
    <recommendedName>
        <fullName evidence="1">PiggyBac transposable element-derived protein domain-containing protein</fullName>
    </recommendedName>
</protein>
<proteinExistence type="predicted"/>
<evidence type="ECO:0000313" key="2">
    <source>
        <dbReference type="EMBL" id="KOF69607.1"/>
    </source>
</evidence>
<dbReference type="PANTHER" id="PTHR46599:SF6">
    <property type="entry name" value="DUAL SPECIFICITY PHOSPHATASE 26"/>
    <property type="match status" value="1"/>
</dbReference>
<reference evidence="2" key="1">
    <citation type="submission" date="2015-07" db="EMBL/GenBank/DDBJ databases">
        <title>MeaNS - Measles Nucleotide Surveillance Program.</title>
        <authorList>
            <person name="Tran T."/>
            <person name="Druce J."/>
        </authorList>
    </citation>
    <scope>NUCLEOTIDE SEQUENCE</scope>
    <source>
        <strain evidence="2">UCB-OBI-ISO-001</strain>
        <tissue evidence="2">Gonad</tissue>
    </source>
</reference>
<dbReference type="STRING" id="37653.A0A0L8FXY3"/>
<accession>A0A0L8FXY3</accession>
<gene>
    <name evidence="2" type="ORF">OCBIM_22004439mg</name>
</gene>
<feature type="domain" description="PiggyBac transposable element-derived protein" evidence="1">
    <location>
        <begin position="18"/>
        <end position="77"/>
    </location>
</feature>
<dbReference type="PANTHER" id="PTHR46599">
    <property type="entry name" value="PIGGYBAC TRANSPOSABLE ELEMENT-DERIVED PROTEIN 4"/>
    <property type="match status" value="1"/>
</dbReference>
<evidence type="ECO:0000259" key="1">
    <source>
        <dbReference type="Pfam" id="PF13843"/>
    </source>
</evidence>
<dbReference type="AlphaFoldDB" id="A0A0L8FXY3"/>
<dbReference type="Pfam" id="PF13843">
    <property type="entry name" value="DDE_Tnp_1_7"/>
    <property type="match status" value="2"/>
</dbReference>
<feature type="non-terminal residue" evidence="2">
    <location>
        <position position="1"/>
    </location>
</feature>
<dbReference type="EMBL" id="KQ425306">
    <property type="protein sequence ID" value="KOF69607.1"/>
    <property type="molecule type" value="Genomic_DNA"/>
</dbReference>
<dbReference type="InterPro" id="IPR029526">
    <property type="entry name" value="PGBD"/>
</dbReference>
<name>A0A0L8FXY3_OCTBM</name>
<feature type="domain" description="PiggyBac transposable element-derived protein" evidence="1">
    <location>
        <begin position="86"/>
        <end position="223"/>
    </location>
</feature>
<organism evidence="2">
    <name type="scientific">Octopus bimaculoides</name>
    <name type="common">California two-spotted octopus</name>
    <dbReference type="NCBI Taxonomy" id="37653"/>
    <lineage>
        <taxon>Eukaryota</taxon>
        <taxon>Metazoa</taxon>
        <taxon>Spiralia</taxon>
        <taxon>Lophotrochozoa</taxon>
        <taxon>Mollusca</taxon>
        <taxon>Cephalopoda</taxon>
        <taxon>Coleoidea</taxon>
        <taxon>Octopodiformes</taxon>
        <taxon>Octopoda</taxon>
        <taxon>Incirrata</taxon>
        <taxon>Octopodidae</taxon>
        <taxon>Octopus</taxon>
    </lineage>
</organism>
<dbReference type="OrthoDB" id="6158906at2759"/>